<dbReference type="GO" id="GO:0051301">
    <property type="term" value="P:cell division"/>
    <property type="evidence" value="ECO:0007669"/>
    <property type="project" value="UniProtKB-KW"/>
</dbReference>
<keyword evidence="2" id="KW-0131">Cell cycle</keyword>
<protein>
    <submittedName>
        <fullName evidence="2">Cell division protein FtsK/SpoIIIE</fullName>
    </submittedName>
</protein>
<feature type="domain" description="FtsK gamma" evidence="1">
    <location>
        <begin position="4"/>
        <end position="68"/>
    </location>
</feature>
<evidence type="ECO:0000313" key="3">
    <source>
        <dbReference type="Proteomes" id="UP000000644"/>
    </source>
</evidence>
<evidence type="ECO:0000259" key="1">
    <source>
        <dbReference type="SMART" id="SM00843"/>
    </source>
</evidence>
<dbReference type="SMART" id="SM00843">
    <property type="entry name" value="Ftsk_gamma"/>
    <property type="match status" value="1"/>
</dbReference>
<dbReference type="EMBL" id="CP000529">
    <property type="protein sequence ID" value="ABM36706.1"/>
    <property type="molecule type" value="Genomic_DNA"/>
</dbReference>
<dbReference type="Gene3D" id="1.10.10.10">
    <property type="entry name" value="Winged helix-like DNA-binding domain superfamily/Winged helix DNA-binding domain"/>
    <property type="match status" value="1"/>
</dbReference>
<accession>A1VM28</accession>
<dbReference type="InterPro" id="IPR036388">
    <property type="entry name" value="WH-like_DNA-bd_sf"/>
</dbReference>
<keyword evidence="2" id="KW-0132">Cell division</keyword>
<dbReference type="KEGG" id="pna:Pnap_1392"/>
<evidence type="ECO:0000313" key="2">
    <source>
        <dbReference type="EMBL" id="ABM36706.1"/>
    </source>
</evidence>
<dbReference type="eggNOG" id="COG1674">
    <property type="taxonomic scope" value="Bacteria"/>
</dbReference>
<dbReference type="Pfam" id="PF09397">
    <property type="entry name" value="FtsK_gamma"/>
    <property type="match status" value="1"/>
</dbReference>
<dbReference type="InterPro" id="IPR036390">
    <property type="entry name" value="WH_DNA-bd_sf"/>
</dbReference>
<sequence length="72" mass="8170">MNHPAKQDPLYETVKQLVIETKNPSVSHAQRRFKLGYNRAIGLIEAMEGEIVTARDENGWRSMLTGETNGRD</sequence>
<dbReference type="HOGENOM" id="CLU_2718881_0_0_4"/>
<dbReference type="InterPro" id="IPR018541">
    <property type="entry name" value="Ftsk_gamma"/>
</dbReference>
<dbReference type="Proteomes" id="UP000000644">
    <property type="component" value="Chromosome"/>
</dbReference>
<dbReference type="SUPFAM" id="SSF46785">
    <property type="entry name" value="Winged helix' DNA-binding domain"/>
    <property type="match status" value="1"/>
</dbReference>
<dbReference type="RefSeq" id="WP_011800796.1">
    <property type="nucleotide sequence ID" value="NC_008781.1"/>
</dbReference>
<dbReference type="OrthoDB" id="8912946at2"/>
<gene>
    <name evidence="2" type="ordered locus">Pnap_1392</name>
</gene>
<keyword evidence="3" id="KW-1185">Reference proteome</keyword>
<dbReference type="STRING" id="365044.Pnap_1392"/>
<name>A1VM28_POLNA</name>
<dbReference type="AlphaFoldDB" id="A1VM28"/>
<proteinExistence type="predicted"/>
<organism evidence="2 3">
    <name type="scientific">Polaromonas naphthalenivorans (strain CJ2)</name>
    <dbReference type="NCBI Taxonomy" id="365044"/>
    <lineage>
        <taxon>Bacteria</taxon>
        <taxon>Pseudomonadati</taxon>
        <taxon>Pseudomonadota</taxon>
        <taxon>Betaproteobacteria</taxon>
        <taxon>Burkholderiales</taxon>
        <taxon>Comamonadaceae</taxon>
        <taxon>Polaromonas</taxon>
    </lineage>
</organism>
<reference evidence="3" key="1">
    <citation type="journal article" date="2009" name="Environ. Microbiol.">
        <title>The genome of Polaromonas naphthalenivorans strain CJ2, isolated from coal tar-contaminated sediment, reveals physiological and metabolic versatility and evolution through extensive horizontal gene transfer.</title>
        <authorList>
            <person name="Yagi J.M."/>
            <person name="Sims D."/>
            <person name="Brettin T."/>
            <person name="Bruce D."/>
            <person name="Madsen E.L."/>
        </authorList>
    </citation>
    <scope>NUCLEOTIDE SEQUENCE [LARGE SCALE GENOMIC DNA]</scope>
    <source>
        <strain evidence="3">CJ2</strain>
    </source>
</reference>